<dbReference type="InterPro" id="IPR050270">
    <property type="entry name" value="DegV_domain_contain"/>
</dbReference>
<reference evidence="2 3" key="1">
    <citation type="submission" date="2019-03" db="EMBL/GenBank/DDBJ databases">
        <title>Draft genome sequence data and analysis of a Fermenting Bacterium, Soehngenia longevitae strain 1933PT, isolated from petroleum reservoir in Azerbaijan.</title>
        <authorList>
            <person name="Grouzdev D.S."/>
            <person name="Bidzhieva S.K."/>
            <person name="Sokolova D.S."/>
            <person name="Tourova T.P."/>
            <person name="Poltaraus A.B."/>
            <person name="Nazina T.N."/>
        </authorList>
    </citation>
    <scope>NUCLEOTIDE SEQUENCE [LARGE SCALE GENOMIC DNA]</scope>
    <source>
        <strain evidence="2 3">1933P</strain>
    </source>
</reference>
<comment type="caution">
    <text evidence="2">The sequence shown here is derived from an EMBL/GenBank/DDBJ whole genome shotgun (WGS) entry which is preliminary data.</text>
</comment>
<dbReference type="OrthoDB" id="2138472at2"/>
<dbReference type="Pfam" id="PF02645">
    <property type="entry name" value="DegV"/>
    <property type="match status" value="1"/>
</dbReference>
<dbReference type="PANTHER" id="PTHR33434">
    <property type="entry name" value="DEGV DOMAIN-CONTAINING PROTEIN DR_1986-RELATED"/>
    <property type="match status" value="1"/>
</dbReference>
<gene>
    <name evidence="2" type="ORF">E4100_04540</name>
</gene>
<evidence type="ECO:0000256" key="1">
    <source>
        <dbReference type="ARBA" id="ARBA00023121"/>
    </source>
</evidence>
<dbReference type="EMBL" id="SRIB01000005">
    <property type="protein sequence ID" value="TFZ40342.1"/>
    <property type="molecule type" value="Genomic_DNA"/>
</dbReference>
<protein>
    <submittedName>
        <fullName evidence="2">DegV family protein</fullName>
    </submittedName>
</protein>
<proteinExistence type="predicted"/>
<dbReference type="AlphaFoldDB" id="A0A4Z0D626"/>
<organism evidence="2 3">
    <name type="scientific">Soehngenia longivitae</name>
    <dbReference type="NCBI Taxonomy" id="2562294"/>
    <lineage>
        <taxon>Bacteria</taxon>
        <taxon>Bacillati</taxon>
        <taxon>Bacillota</taxon>
        <taxon>Tissierellia</taxon>
        <taxon>Tissierellales</taxon>
        <taxon>Tissierellaceae</taxon>
        <taxon>Soehngenia</taxon>
    </lineage>
</organism>
<dbReference type="SUPFAM" id="SSF82549">
    <property type="entry name" value="DAK1/DegV-like"/>
    <property type="match status" value="1"/>
</dbReference>
<evidence type="ECO:0000313" key="3">
    <source>
        <dbReference type="Proteomes" id="UP000298381"/>
    </source>
</evidence>
<sequence length="289" mass="32179">MNMIIVADSSCDVNKEIMDSINIKEIEDKINDTLSIDLVPFKIYVDGTEFVDDKNLDRDKLIKFMHDSPNPIRTSCPSPGEFLESFMKSTTSFAITISKELSGAYNSAVTAKNIALEQKNKFIHIFNSKSASTGEVLIFLKLIEEIKKGISNNEIVNNVEQYISDMKTYFISEDLGNLIKNGRISKINGLIANILNVKLIMKSNELGEIELAEKVRGSSKVFNRLAEIIESTNVNFSERIAVISHANAIEKALGLKAKIEKLRFKDIIIVETNGLSTSYVNDGGVIISF</sequence>
<dbReference type="NCBIfam" id="TIGR00762">
    <property type="entry name" value="DegV"/>
    <property type="match status" value="1"/>
</dbReference>
<evidence type="ECO:0000313" key="2">
    <source>
        <dbReference type="EMBL" id="TFZ40342.1"/>
    </source>
</evidence>
<dbReference type="GO" id="GO:0008289">
    <property type="term" value="F:lipid binding"/>
    <property type="evidence" value="ECO:0007669"/>
    <property type="project" value="UniProtKB-KW"/>
</dbReference>
<dbReference type="InterPro" id="IPR003797">
    <property type="entry name" value="DegV"/>
</dbReference>
<dbReference type="InterPro" id="IPR043168">
    <property type="entry name" value="DegV_C"/>
</dbReference>
<keyword evidence="1" id="KW-0446">Lipid-binding</keyword>
<dbReference type="Gene3D" id="3.40.50.10170">
    <property type="match status" value="1"/>
</dbReference>
<dbReference type="PANTHER" id="PTHR33434:SF2">
    <property type="entry name" value="FATTY ACID-BINDING PROTEIN TM_1468"/>
    <property type="match status" value="1"/>
</dbReference>
<accession>A0A4Z0D626</accession>
<keyword evidence="3" id="KW-1185">Reference proteome</keyword>
<dbReference type="Gene3D" id="3.30.1180.10">
    <property type="match status" value="1"/>
</dbReference>
<name>A0A4Z0D626_9FIRM</name>
<dbReference type="PROSITE" id="PS51482">
    <property type="entry name" value="DEGV"/>
    <property type="match status" value="1"/>
</dbReference>
<dbReference type="Proteomes" id="UP000298381">
    <property type="component" value="Unassembled WGS sequence"/>
</dbReference>